<feature type="site" description="Interaction with substrate tRNA" evidence="10">
    <location>
        <position position="124"/>
    </location>
</feature>
<comment type="similarity">
    <text evidence="3 10 13">Belongs to the IPP transferase family.</text>
</comment>
<evidence type="ECO:0000256" key="4">
    <source>
        <dbReference type="ARBA" id="ARBA00022679"/>
    </source>
</evidence>
<reference evidence="14 15" key="1">
    <citation type="submission" date="2016-11" db="EMBL/GenBank/DDBJ databases">
        <authorList>
            <person name="Jaros S."/>
            <person name="Januszkiewicz K."/>
            <person name="Wedrychowicz H."/>
        </authorList>
    </citation>
    <scope>NUCLEOTIDE SEQUENCE [LARGE SCALE GENOMIC DNA]</scope>
    <source>
        <strain evidence="14 15">DSM 17477</strain>
    </source>
</reference>
<evidence type="ECO:0000256" key="9">
    <source>
        <dbReference type="ARBA" id="ARBA00049563"/>
    </source>
</evidence>
<dbReference type="InterPro" id="IPR018022">
    <property type="entry name" value="IPT"/>
</dbReference>
<dbReference type="InterPro" id="IPR027417">
    <property type="entry name" value="P-loop_NTPase"/>
</dbReference>
<comment type="function">
    <text evidence="2 10 12">Catalyzes the transfer of a dimethylallyl group onto the adenine at position 37 in tRNAs that read codons beginning with uridine, leading to the formation of N6-(dimethylallyl)adenosine (i(6)A).</text>
</comment>
<dbReference type="STRING" id="1121476.SAMN02745751_00852"/>
<dbReference type="HAMAP" id="MF_00185">
    <property type="entry name" value="IPP_trans"/>
    <property type="match status" value="1"/>
</dbReference>
<organism evidence="14 15">
    <name type="scientific">Dethiosulfatibacter aminovorans DSM 17477</name>
    <dbReference type="NCBI Taxonomy" id="1121476"/>
    <lineage>
        <taxon>Bacteria</taxon>
        <taxon>Bacillati</taxon>
        <taxon>Bacillota</taxon>
        <taxon>Tissierellia</taxon>
        <taxon>Dethiosulfatibacter</taxon>
    </lineage>
</organism>
<keyword evidence="15" id="KW-1185">Reference proteome</keyword>
<gene>
    <name evidence="10" type="primary">miaA</name>
    <name evidence="14" type="ORF">SAMN02745751_00852</name>
</gene>
<comment type="catalytic activity">
    <reaction evidence="9 10 11">
        <text>adenosine(37) in tRNA + dimethylallyl diphosphate = N(6)-dimethylallyladenosine(37) in tRNA + diphosphate</text>
        <dbReference type="Rhea" id="RHEA:26482"/>
        <dbReference type="Rhea" id="RHEA-COMP:10162"/>
        <dbReference type="Rhea" id="RHEA-COMP:10375"/>
        <dbReference type="ChEBI" id="CHEBI:33019"/>
        <dbReference type="ChEBI" id="CHEBI:57623"/>
        <dbReference type="ChEBI" id="CHEBI:74411"/>
        <dbReference type="ChEBI" id="CHEBI:74415"/>
        <dbReference type="EC" id="2.5.1.75"/>
    </reaction>
</comment>
<dbReference type="GO" id="GO:0052381">
    <property type="term" value="F:tRNA dimethylallyltransferase activity"/>
    <property type="evidence" value="ECO:0007669"/>
    <property type="project" value="UniProtKB-UniRule"/>
</dbReference>
<dbReference type="OrthoDB" id="9776390at2"/>
<dbReference type="GO" id="GO:0006400">
    <property type="term" value="P:tRNA modification"/>
    <property type="evidence" value="ECO:0007669"/>
    <property type="project" value="TreeGrafter"/>
</dbReference>
<evidence type="ECO:0000256" key="3">
    <source>
        <dbReference type="ARBA" id="ARBA00005842"/>
    </source>
</evidence>
<keyword evidence="4 10" id="KW-0808">Transferase</keyword>
<comment type="cofactor">
    <cofactor evidence="1 10">
        <name>Mg(2+)</name>
        <dbReference type="ChEBI" id="CHEBI:18420"/>
    </cofactor>
</comment>
<dbReference type="InterPro" id="IPR039657">
    <property type="entry name" value="Dimethylallyltransferase"/>
</dbReference>
<feature type="region of interest" description="Interaction with substrate tRNA" evidence="10">
    <location>
        <begin position="35"/>
        <end position="38"/>
    </location>
</feature>
<name>A0A1M6DBQ6_9FIRM</name>
<evidence type="ECO:0000256" key="5">
    <source>
        <dbReference type="ARBA" id="ARBA00022694"/>
    </source>
</evidence>
<feature type="binding site" evidence="10">
    <location>
        <begin position="12"/>
        <end position="17"/>
    </location>
    <ligand>
        <name>substrate</name>
    </ligand>
</feature>
<evidence type="ECO:0000256" key="12">
    <source>
        <dbReference type="RuleBase" id="RU003784"/>
    </source>
</evidence>
<dbReference type="RefSeq" id="WP_073047666.1">
    <property type="nucleotide sequence ID" value="NZ_FQZL01000006.1"/>
</dbReference>
<sequence>MKKKIILIVGPTASGKTFASVEIAKYINSEIISADSMQIYKHMDIGTAKVTEEEKQGIVHHMIDIVDPDVSYTVSEFKNDAEKIIDKLHSEDKIPVMAGGTGLYVNSIIYDLDFSSTISDPAIRRELEDLLEEKGKEYLHGILESVDPVSAGKIHCNNVKRVVRALEVYRITGIPFSEQNTDFRKNSEQYDFIIIGLNMDREILYKRINERVEEMIEAGLVKEVESLMKKGYNRDLQSMQGIGYKEVTAFLDGEIPLEESVRLIKRNSRRLAKRQFTWFRPDKRIKWIEVDPENKIKLIEDIKIYLNERGLQNETSY</sequence>
<dbReference type="EMBL" id="FQZL01000006">
    <property type="protein sequence ID" value="SHI70662.1"/>
    <property type="molecule type" value="Genomic_DNA"/>
</dbReference>
<evidence type="ECO:0000256" key="10">
    <source>
        <dbReference type="HAMAP-Rule" id="MF_00185"/>
    </source>
</evidence>
<proteinExistence type="inferred from homology"/>
<dbReference type="AlphaFoldDB" id="A0A1M6DBQ6"/>
<protein>
    <recommendedName>
        <fullName evidence="10">tRNA dimethylallyltransferase</fullName>
        <ecNumber evidence="10">2.5.1.75</ecNumber>
    </recommendedName>
    <alternativeName>
        <fullName evidence="10">Dimethylallyl diphosphate:tRNA dimethylallyltransferase</fullName>
        <shortName evidence="10">DMAPP:tRNA dimethylallyltransferase</shortName>
        <shortName evidence="10">DMATase</shortName>
    </alternativeName>
    <alternativeName>
        <fullName evidence="10">Isopentenyl-diphosphate:tRNA isopentenyltransferase</fullName>
        <shortName evidence="10">IPP transferase</shortName>
        <shortName evidence="10">IPPT</shortName>
        <shortName evidence="10">IPTase</shortName>
    </alternativeName>
</protein>
<comment type="subunit">
    <text evidence="10">Monomer.</text>
</comment>
<evidence type="ECO:0000256" key="1">
    <source>
        <dbReference type="ARBA" id="ARBA00001946"/>
    </source>
</evidence>
<evidence type="ECO:0000256" key="6">
    <source>
        <dbReference type="ARBA" id="ARBA00022741"/>
    </source>
</evidence>
<keyword evidence="6 10" id="KW-0547">Nucleotide-binding</keyword>
<dbReference type="Proteomes" id="UP000184052">
    <property type="component" value="Unassembled WGS sequence"/>
</dbReference>
<dbReference type="NCBIfam" id="TIGR00174">
    <property type="entry name" value="miaA"/>
    <property type="match status" value="1"/>
</dbReference>
<feature type="binding site" evidence="10">
    <location>
        <begin position="10"/>
        <end position="17"/>
    </location>
    <ligand>
        <name>ATP</name>
        <dbReference type="ChEBI" id="CHEBI:30616"/>
    </ligand>
</feature>
<keyword evidence="8 10" id="KW-0460">Magnesium</keyword>
<dbReference type="GO" id="GO:0005524">
    <property type="term" value="F:ATP binding"/>
    <property type="evidence" value="ECO:0007669"/>
    <property type="project" value="UniProtKB-UniRule"/>
</dbReference>
<keyword evidence="7 10" id="KW-0067">ATP-binding</keyword>
<evidence type="ECO:0000313" key="15">
    <source>
        <dbReference type="Proteomes" id="UP000184052"/>
    </source>
</evidence>
<dbReference type="EC" id="2.5.1.75" evidence="10"/>
<keyword evidence="5 10" id="KW-0819">tRNA processing</keyword>
<evidence type="ECO:0000313" key="14">
    <source>
        <dbReference type="EMBL" id="SHI70662.1"/>
    </source>
</evidence>
<evidence type="ECO:0000256" key="8">
    <source>
        <dbReference type="ARBA" id="ARBA00022842"/>
    </source>
</evidence>
<dbReference type="Gene3D" id="3.40.50.300">
    <property type="entry name" value="P-loop containing nucleotide triphosphate hydrolases"/>
    <property type="match status" value="1"/>
</dbReference>
<dbReference type="Pfam" id="PF01715">
    <property type="entry name" value="IPPT"/>
    <property type="match status" value="1"/>
</dbReference>
<feature type="site" description="Interaction with substrate tRNA" evidence="10">
    <location>
        <position position="101"/>
    </location>
</feature>
<dbReference type="PANTHER" id="PTHR11088:SF60">
    <property type="entry name" value="TRNA DIMETHYLALLYLTRANSFERASE"/>
    <property type="match status" value="1"/>
</dbReference>
<accession>A0A1M6DBQ6</accession>
<dbReference type="FunFam" id="1.10.20.140:FF:000001">
    <property type="entry name" value="tRNA dimethylallyltransferase"/>
    <property type="match status" value="1"/>
</dbReference>
<dbReference type="PANTHER" id="PTHR11088">
    <property type="entry name" value="TRNA DIMETHYLALLYLTRANSFERASE"/>
    <property type="match status" value="1"/>
</dbReference>
<comment type="caution">
    <text evidence="10">Lacks conserved residue(s) required for the propagation of feature annotation.</text>
</comment>
<evidence type="ECO:0000256" key="13">
    <source>
        <dbReference type="RuleBase" id="RU003785"/>
    </source>
</evidence>
<evidence type="ECO:0000256" key="11">
    <source>
        <dbReference type="RuleBase" id="RU003783"/>
    </source>
</evidence>
<dbReference type="Gene3D" id="1.10.20.140">
    <property type="match status" value="1"/>
</dbReference>
<evidence type="ECO:0000256" key="7">
    <source>
        <dbReference type="ARBA" id="ARBA00022840"/>
    </source>
</evidence>
<evidence type="ECO:0000256" key="2">
    <source>
        <dbReference type="ARBA" id="ARBA00003213"/>
    </source>
</evidence>
<dbReference type="SUPFAM" id="SSF52540">
    <property type="entry name" value="P-loop containing nucleoside triphosphate hydrolases"/>
    <property type="match status" value="2"/>
</dbReference>